<dbReference type="EMBL" id="AAMD01000022">
    <property type="protein sequence ID" value="EAU68049.1"/>
    <property type="molecule type" value="Genomic_DNA"/>
</dbReference>
<feature type="compositionally biased region" description="Basic and acidic residues" evidence="1">
    <location>
        <begin position="137"/>
        <end position="160"/>
    </location>
</feature>
<comment type="caution">
    <text evidence="2">The sequence shown here is derived from an EMBL/GenBank/DDBJ whole genome shotgun (WGS) entry which is preliminary data.</text>
</comment>
<sequence length="285" mass="31027">MPSESWSPGGWWAARPCVTTPPMEARTEGPEFLEFPQPGSFFPGFGAALRALGRLLASPEGPSPVWQGLCKDDSRPHFQPTTAGGARSPARYEKERVMRKLMVAVATVTGLALAAGCSKRDEALEERRDLTQAQQEAQKDMADIRQDAAKEQAEIQRDEQKDLAEVQRDEQEDLAEVQKDVSEERQDVAEADSKLAAESGSLAAASTVQGTVQSTLGNSLVLIVPGNNNAKLKLKTDGKTRVTENNRAVELDDFNEGTEVRASYVKDGDDMVARDVVIITPVMDK</sequence>
<dbReference type="AlphaFoldDB" id="Q097Z0"/>
<gene>
    <name evidence="2" type="ORF">STIAU_5113</name>
</gene>
<protein>
    <submittedName>
        <fullName evidence="2">Uncharacterized protein</fullName>
    </submittedName>
</protein>
<reference evidence="2 3" key="1">
    <citation type="submission" date="2006-04" db="EMBL/GenBank/DDBJ databases">
        <authorList>
            <person name="Nierman W.C."/>
        </authorList>
    </citation>
    <scope>NUCLEOTIDE SEQUENCE [LARGE SCALE GENOMIC DNA]</scope>
    <source>
        <strain evidence="2 3">DW4/3-1</strain>
    </source>
</reference>
<dbReference type="Proteomes" id="UP000032702">
    <property type="component" value="Unassembled WGS sequence"/>
</dbReference>
<organism evidence="2 3">
    <name type="scientific">Stigmatella aurantiaca (strain DW4/3-1)</name>
    <dbReference type="NCBI Taxonomy" id="378806"/>
    <lineage>
        <taxon>Bacteria</taxon>
        <taxon>Pseudomonadati</taxon>
        <taxon>Myxococcota</taxon>
        <taxon>Myxococcia</taxon>
        <taxon>Myxococcales</taxon>
        <taxon>Cystobacterineae</taxon>
        <taxon>Archangiaceae</taxon>
        <taxon>Stigmatella</taxon>
    </lineage>
</organism>
<proteinExistence type="predicted"/>
<name>Q097Z0_STIAD</name>
<evidence type="ECO:0000256" key="1">
    <source>
        <dbReference type="SAM" id="MobiDB-lite"/>
    </source>
</evidence>
<evidence type="ECO:0000313" key="3">
    <source>
        <dbReference type="Proteomes" id="UP000032702"/>
    </source>
</evidence>
<feature type="region of interest" description="Disordered" evidence="1">
    <location>
        <begin position="128"/>
        <end position="160"/>
    </location>
</feature>
<evidence type="ECO:0000313" key="2">
    <source>
        <dbReference type="EMBL" id="EAU68049.1"/>
    </source>
</evidence>
<accession>Q097Z0</accession>